<evidence type="ECO:0000259" key="7">
    <source>
        <dbReference type="PROSITE" id="PS51471"/>
    </source>
</evidence>
<evidence type="ECO:0000256" key="3">
    <source>
        <dbReference type="ARBA" id="ARBA00022896"/>
    </source>
</evidence>
<dbReference type="SMART" id="SM00702">
    <property type="entry name" value="P4Hc"/>
    <property type="match status" value="1"/>
</dbReference>
<keyword evidence="2" id="KW-0479">Metal-binding</keyword>
<keyword evidence="6" id="KW-0408">Iron</keyword>
<dbReference type="EMBL" id="JAASQL010000001">
    <property type="protein sequence ID" value="NIJ44485.1"/>
    <property type="molecule type" value="Genomic_DNA"/>
</dbReference>
<keyword evidence="3" id="KW-0847">Vitamin C</keyword>
<dbReference type="Gene3D" id="2.60.120.620">
    <property type="entry name" value="q2cbj1_9rhob like domain"/>
    <property type="match status" value="1"/>
</dbReference>
<comment type="cofactor">
    <cofactor evidence="1">
        <name>L-ascorbate</name>
        <dbReference type="ChEBI" id="CHEBI:38290"/>
    </cofactor>
</comment>
<sequence>MNNNNNTEKWLAWMNELSCNDYVIIDQFLEEELYNEVRSFFINKLDLFTQAGIGALDKNTIIKEIRGDHTFWLDRSRDTDINTFWNLLDDVIALFNRYCFLSLSGYEFHLANYPPGGHYKKHLDQFNNRNNRTITIILYLNENWQKGDGGELEIYTKEDTSFLVEPLGGRCVIFKSDTVPHSVLKSNKNRYSLTGWLLQKPSKLGQFLG</sequence>
<evidence type="ECO:0000256" key="1">
    <source>
        <dbReference type="ARBA" id="ARBA00001961"/>
    </source>
</evidence>
<organism evidence="8 9">
    <name type="scientific">Wenyingzhuangia heitensis</name>
    <dbReference type="NCBI Taxonomy" id="1487859"/>
    <lineage>
        <taxon>Bacteria</taxon>
        <taxon>Pseudomonadati</taxon>
        <taxon>Bacteroidota</taxon>
        <taxon>Flavobacteriia</taxon>
        <taxon>Flavobacteriales</taxon>
        <taxon>Flavobacteriaceae</taxon>
        <taxon>Wenyingzhuangia</taxon>
    </lineage>
</organism>
<evidence type="ECO:0000313" key="8">
    <source>
        <dbReference type="EMBL" id="NIJ44485.1"/>
    </source>
</evidence>
<keyword evidence="4" id="KW-0223">Dioxygenase</keyword>
<keyword evidence="9" id="KW-1185">Reference proteome</keyword>
<dbReference type="RefSeq" id="WP_243846498.1">
    <property type="nucleotide sequence ID" value="NZ_JAASQL010000001.1"/>
</dbReference>
<dbReference type="Proteomes" id="UP000745859">
    <property type="component" value="Unassembled WGS sequence"/>
</dbReference>
<evidence type="ECO:0000256" key="6">
    <source>
        <dbReference type="ARBA" id="ARBA00023004"/>
    </source>
</evidence>
<dbReference type="InterPro" id="IPR005123">
    <property type="entry name" value="Oxoglu/Fe-dep_dioxygenase_dom"/>
</dbReference>
<dbReference type="InterPro" id="IPR044862">
    <property type="entry name" value="Pro_4_hyd_alph_FE2OG_OXY"/>
</dbReference>
<dbReference type="PANTHER" id="PTHR12907:SF26">
    <property type="entry name" value="HIF PROLYL HYDROXYLASE, ISOFORM C"/>
    <property type="match status" value="1"/>
</dbReference>
<proteinExistence type="predicted"/>
<protein>
    <submittedName>
        <fullName evidence="8">SM-20-related protein</fullName>
    </submittedName>
</protein>
<dbReference type="PANTHER" id="PTHR12907">
    <property type="entry name" value="EGL NINE HOMOLOG-RELATED"/>
    <property type="match status" value="1"/>
</dbReference>
<feature type="domain" description="Fe2OG dioxygenase" evidence="7">
    <location>
        <begin position="99"/>
        <end position="199"/>
    </location>
</feature>
<evidence type="ECO:0000256" key="5">
    <source>
        <dbReference type="ARBA" id="ARBA00023002"/>
    </source>
</evidence>
<dbReference type="InterPro" id="IPR006620">
    <property type="entry name" value="Pro_4_hyd_alph"/>
</dbReference>
<comment type="caution">
    <text evidence="8">The sequence shown here is derived from an EMBL/GenBank/DDBJ whole genome shotgun (WGS) entry which is preliminary data.</text>
</comment>
<dbReference type="InterPro" id="IPR051559">
    <property type="entry name" value="HIF_prolyl_hydroxylases"/>
</dbReference>
<dbReference type="Pfam" id="PF13640">
    <property type="entry name" value="2OG-FeII_Oxy_3"/>
    <property type="match status" value="1"/>
</dbReference>
<evidence type="ECO:0000256" key="2">
    <source>
        <dbReference type="ARBA" id="ARBA00022723"/>
    </source>
</evidence>
<reference evidence="8 9" key="1">
    <citation type="submission" date="2020-03" db="EMBL/GenBank/DDBJ databases">
        <title>Genomic Encyclopedia of Type Strains, Phase IV (KMG-IV): sequencing the most valuable type-strain genomes for metagenomic binning, comparative biology and taxonomic classification.</title>
        <authorList>
            <person name="Goeker M."/>
        </authorList>
    </citation>
    <scope>NUCLEOTIDE SEQUENCE [LARGE SCALE GENOMIC DNA]</scope>
    <source>
        <strain evidence="8 9">DSM 101599</strain>
    </source>
</reference>
<dbReference type="PROSITE" id="PS51471">
    <property type="entry name" value="FE2OG_OXY"/>
    <property type="match status" value="1"/>
</dbReference>
<accession>A0ABX0U9L5</accession>
<name>A0ABX0U9L5_9FLAO</name>
<evidence type="ECO:0000256" key="4">
    <source>
        <dbReference type="ARBA" id="ARBA00022964"/>
    </source>
</evidence>
<gene>
    <name evidence="8" type="ORF">FHR24_000924</name>
</gene>
<keyword evidence="5" id="KW-0560">Oxidoreductase</keyword>
<evidence type="ECO:0000313" key="9">
    <source>
        <dbReference type="Proteomes" id="UP000745859"/>
    </source>
</evidence>